<dbReference type="Proteomes" id="UP001525379">
    <property type="component" value="Unassembled WGS sequence"/>
</dbReference>
<dbReference type="Pfam" id="PF04073">
    <property type="entry name" value="tRNA_edit"/>
    <property type="match status" value="1"/>
</dbReference>
<evidence type="ECO:0000259" key="2">
    <source>
        <dbReference type="Pfam" id="PF04073"/>
    </source>
</evidence>
<name>A0ABT2HWJ9_9MICO</name>
<evidence type="ECO:0000313" key="4">
    <source>
        <dbReference type="Proteomes" id="UP001525379"/>
    </source>
</evidence>
<sequence>MQYSIVEYPAVETTALADEFIEGYEGVRTKSLFLVNRKKNRSYLVIMDGAKELDLDSLAEQFGESRLSFGSPERLQPALGLEPGIVSPFEMLDPDPREVKLCFDEVILTERS</sequence>
<evidence type="ECO:0000313" key="3">
    <source>
        <dbReference type="EMBL" id="MCT2042688.1"/>
    </source>
</evidence>
<dbReference type="EMBL" id="JALXSQ010000014">
    <property type="protein sequence ID" value="MCT2042688.1"/>
    <property type="molecule type" value="Genomic_DNA"/>
</dbReference>
<evidence type="ECO:0000256" key="1">
    <source>
        <dbReference type="ARBA" id="ARBA00010201"/>
    </source>
</evidence>
<protein>
    <recommendedName>
        <fullName evidence="2">YbaK/aminoacyl-tRNA synthetase-associated domain-containing protein</fullName>
    </recommendedName>
</protein>
<organism evidence="3 4">
    <name type="scientific">Pseudoclavibacter albus</name>
    <dbReference type="NCBI Taxonomy" id="272241"/>
    <lineage>
        <taxon>Bacteria</taxon>
        <taxon>Bacillati</taxon>
        <taxon>Actinomycetota</taxon>
        <taxon>Actinomycetes</taxon>
        <taxon>Micrococcales</taxon>
        <taxon>Microbacteriaceae</taxon>
        <taxon>Pseudoclavibacter</taxon>
    </lineage>
</organism>
<accession>A0ABT2HWJ9</accession>
<comment type="similarity">
    <text evidence="1">Belongs to the PRORSD1 family.</text>
</comment>
<dbReference type="SUPFAM" id="SSF55826">
    <property type="entry name" value="YbaK/ProRS associated domain"/>
    <property type="match status" value="1"/>
</dbReference>
<feature type="domain" description="YbaK/aminoacyl-tRNA synthetase-associated" evidence="2">
    <location>
        <begin position="25"/>
        <end position="108"/>
    </location>
</feature>
<gene>
    <name evidence="3" type="ORF">M3D15_04980</name>
</gene>
<keyword evidence="4" id="KW-1185">Reference proteome</keyword>
<comment type="caution">
    <text evidence="3">The sequence shown here is derived from an EMBL/GenBank/DDBJ whole genome shotgun (WGS) entry which is preliminary data.</text>
</comment>
<reference evidence="3 4" key="1">
    <citation type="submission" date="2022-04" db="EMBL/GenBank/DDBJ databases">
        <title>Human microbiome associated bacterial genomes.</title>
        <authorList>
            <person name="Sandstrom S."/>
            <person name="Salamzade R."/>
            <person name="Kalan L.R."/>
        </authorList>
    </citation>
    <scope>NUCLEOTIDE SEQUENCE [LARGE SCALE GENOMIC DNA]</scope>
    <source>
        <strain evidence="4">p3-SID1799</strain>
    </source>
</reference>
<dbReference type="PANTHER" id="PTHR31423">
    <property type="entry name" value="YBAK DOMAIN-CONTAINING PROTEIN"/>
    <property type="match status" value="1"/>
</dbReference>
<dbReference type="InterPro" id="IPR040285">
    <property type="entry name" value="ProX/PRXD1"/>
</dbReference>
<dbReference type="Gene3D" id="3.90.960.10">
    <property type="entry name" value="YbaK/aminoacyl-tRNA synthetase-associated domain"/>
    <property type="match status" value="1"/>
</dbReference>
<proteinExistence type="inferred from homology"/>
<dbReference type="InterPro" id="IPR007214">
    <property type="entry name" value="YbaK/aa-tRNA-synth-assoc-dom"/>
</dbReference>
<dbReference type="InterPro" id="IPR036754">
    <property type="entry name" value="YbaK/aa-tRNA-synt-asso_dom_sf"/>
</dbReference>
<dbReference type="RefSeq" id="WP_260104129.1">
    <property type="nucleotide sequence ID" value="NZ_JALXSQ010000014.1"/>
</dbReference>
<dbReference type="PANTHER" id="PTHR31423:SF3">
    <property type="entry name" value="PROLYL-TRNA SYNTHETASE ASSOCIATED DOMAIN-CONTAINING PROTEIN 1-RELATED"/>
    <property type="match status" value="1"/>
</dbReference>